<dbReference type="RefSeq" id="WP_230988781.1">
    <property type="nucleotide sequence ID" value="NZ_BJMM01000017.1"/>
</dbReference>
<protein>
    <recommendedName>
        <fullName evidence="1">DUF6879 domain-containing protein</fullName>
    </recommendedName>
</protein>
<dbReference type="Proteomes" id="UP000319210">
    <property type="component" value="Unassembled WGS sequence"/>
</dbReference>
<evidence type="ECO:0000313" key="3">
    <source>
        <dbReference type="Proteomes" id="UP000319210"/>
    </source>
</evidence>
<comment type="caution">
    <text evidence="2">The sequence shown here is derived from an EMBL/GenBank/DDBJ whole genome shotgun (WGS) entry which is preliminary data.</text>
</comment>
<gene>
    <name evidence="2" type="ORF">SCA03_35790</name>
</gene>
<evidence type="ECO:0000259" key="1">
    <source>
        <dbReference type="Pfam" id="PF21806"/>
    </source>
</evidence>
<reference evidence="2 3" key="1">
    <citation type="submission" date="2019-06" db="EMBL/GenBank/DDBJ databases">
        <title>Whole genome shotgun sequence of Streptomyces cacaoi subsp. cacaoi NBRC 12748.</title>
        <authorList>
            <person name="Hosoyama A."/>
            <person name="Uohara A."/>
            <person name="Ohji S."/>
            <person name="Ichikawa N."/>
        </authorList>
    </citation>
    <scope>NUCLEOTIDE SEQUENCE [LARGE SCALE GENOMIC DNA]</scope>
    <source>
        <strain evidence="2 3">NBRC 12748</strain>
    </source>
</reference>
<dbReference type="InterPro" id="IPR049244">
    <property type="entry name" value="DUF6879"/>
</dbReference>
<dbReference type="Pfam" id="PF21806">
    <property type="entry name" value="DUF6879"/>
    <property type="match status" value="1"/>
</dbReference>
<keyword evidence="3" id="KW-1185">Reference proteome</keyword>
<name>A0A4Y3R2U4_STRCI</name>
<dbReference type="AlphaFoldDB" id="A0A4Y3R2U4"/>
<feature type="domain" description="DUF6879" evidence="1">
    <location>
        <begin position="11"/>
        <end position="169"/>
    </location>
</feature>
<organism evidence="2 3">
    <name type="scientific">Streptomyces cacaoi</name>
    <dbReference type="NCBI Taxonomy" id="1898"/>
    <lineage>
        <taxon>Bacteria</taxon>
        <taxon>Bacillati</taxon>
        <taxon>Actinomycetota</taxon>
        <taxon>Actinomycetes</taxon>
        <taxon>Kitasatosporales</taxon>
        <taxon>Streptomycetaceae</taxon>
        <taxon>Streptomyces</taxon>
    </lineage>
</organism>
<evidence type="ECO:0000313" key="2">
    <source>
        <dbReference type="EMBL" id="GEB51028.1"/>
    </source>
</evidence>
<dbReference type="EMBL" id="BJMM01000017">
    <property type="protein sequence ID" value="GEB51028.1"/>
    <property type="molecule type" value="Genomic_DNA"/>
</dbReference>
<accession>A0A4Y3R2U4</accession>
<proteinExistence type="predicted"/>
<sequence>MSDLLSGPAITAFFRDGFARTAWRWETRRAYGVPHETEDFRRFLRGEPAVPDPERPWLATMRALRDEGKSVGRVRVLDDPPTDYQRWLLEDVLDSVEAGEDIRYLTRADAEGLGVSMRDFWLFDSRVVGVFHFDGDVSLGMELREDAGVAAAARHIRSLAVPRARPAADTVRQVRSSM</sequence>